<organism evidence="2 3">
    <name type="scientific">Candidatus Thalassarchaeum betae</name>
    <dbReference type="NCBI Taxonomy" id="2599289"/>
    <lineage>
        <taxon>Archaea</taxon>
        <taxon>Methanobacteriati</taxon>
        <taxon>Thermoplasmatota</taxon>
        <taxon>Candidatus Poseidoniia</taxon>
        <taxon>Candidatus Poseidoniales</taxon>
        <taxon>Candidatus Thalassarchaeaceae</taxon>
        <taxon>Candidatus Thalassarchaeum</taxon>
    </lineage>
</organism>
<dbReference type="AlphaFoldDB" id="A0A2V3HPX6"/>
<feature type="transmembrane region" description="Helical" evidence="1">
    <location>
        <begin position="90"/>
        <end position="107"/>
    </location>
</feature>
<gene>
    <name evidence="2" type="ORF">CXX69_06390</name>
</gene>
<name>A0A2V3HPX6_9ARCH</name>
<reference evidence="2 3" key="1">
    <citation type="journal article" date="2015" name="Nat. Commun.">
        <title>Genomic and transcriptomic evidence for scavenging of diverse organic compounds by widespread deep-sea archaea.</title>
        <authorList>
            <person name="Li M."/>
            <person name="Baker B.J."/>
            <person name="Anantharaman K."/>
            <person name="Jain S."/>
            <person name="Breier J.A."/>
            <person name="Dick G.J."/>
        </authorList>
    </citation>
    <scope>NUCLEOTIDE SEQUENCE [LARGE SCALE GENOMIC DNA]</scope>
    <source>
        <strain evidence="2">Cayman_51_deep</strain>
    </source>
</reference>
<keyword evidence="1" id="KW-1133">Transmembrane helix</keyword>
<accession>A0A2V3HPX6</accession>
<evidence type="ECO:0000313" key="3">
    <source>
        <dbReference type="Proteomes" id="UP000248161"/>
    </source>
</evidence>
<comment type="caution">
    <text evidence="2">The sequence shown here is derived from an EMBL/GenBank/DDBJ whole genome shotgun (WGS) entry which is preliminary data.</text>
</comment>
<feature type="transmembrane region" description="Helical" evidence="1">
    <location>
        <begin position="25"/>
        <end position="44"/>
    </location>
</feature>
<sequence length="117" mass="12778">MVDLASPVLGGFQDMIVEAFGATTGWWIGNILVVGILVLSMVAIQNRQHIVDNSGFGRGTLLDITVIIVLAAFQYGIFTGFFGWPEDVSLALAVISTYTLRWHIVILDRAQSRRASP</sequence>
<proteinExistence type="predicted"/>
<evidence type="ECO:0000313" key="2">
    <source>
        <dbReference type="EMBL" id="PXF20872.1"/>
    </source>
</evidence>
<protein>
    <submittedName>
        <fullName evidence="2">Uncharacterized protein</fullName>
    </submittedName>
</protein>
<dbReference type="Proteomes" id="UP000248161">
    <property type="component" value="Unassembled WGS sequence"/>
</dbReference>
<evidence type="ECO:0000256" key="1">
    <source>
        <dbReference type="SAM" id="Phobius"/>
    </source>
</evidence>
<keyword evidence="1" id="KW-0812">Transmembrane</keyword>
<keyword evidence="1" id="KW-0472">Membrane</keyword>
<feature type="transmembrane region" description="Helical" evidence="1">
    <location>
        <begin position="64"/>
        <end position="84"/>
    </location>
</feature>
<dbReference type="EMBL" id="PSPG01000016">
    <property type="protein sequence ID" value="PXF20872.1"/>
    <property type="molecule type" value="Genomic_DNA"/>
</dbReference>